<dbReference type="SUPFAM" id="SSF101936">
    <property type="entry name" value="DNA-binding pseudobarrel domain"/>
    <property type="match status" value="1"/>
</dbReference>
<feature type="compositionally biased region" description="Pro residues" evidence="9">
    <location>
        <begin position="28"/>
        <end position="55"/>
    </location>
</feature>
<evidence type="ECO:0000256" key="2">
    <source>
        <dbReference type="ARBA" id="ARBA00022723"/>
    </source>
</evidence>
<dbReference type="Pfam" id="PF25813">
    <property type="entry name" value="zf_VAL1_N"/>
    <property type="match status" value="1"/>
</dbReference>
<comment type="subcellular location">
    <subcellularLocation>
        <location evidence="1">Nucleus</location>
    </subcellularLocation>
</comment>
<feature type="domain" description="CW-type" evidence="11">
    <location>
        <begin position="751"/>
        <end position="801"/>
    </location>
</feature>
<evidence type="ECO:0000313" key="12">
    <source>
        <dbReference type="EMBL" id="KQK15759.1"/>
    </source>
</evidence>
<keyword evidence="6" id="KW-0238">DNA-binding</keyword>
<feature type="compositionally biased region" description="Low complexity" evidence="9">
    <location>
        <begin position="16"/>
        <end position="27"/>
    </location>
</feature>
<reference evidence="13" key="3">
    <citation type="submission" date="2018-08" db="UniProtKB">
        <authorList>
            <consortium name="EnsemblPlants"/>
        </authorList>
    </citation>
    <scope>IDENTIFICATION</scope>
    <source>
        <strain evidence="13">cv. Bd21</strain>
    </source>
</reference>
<dbReference type="FunCoup" id="A0A0Q3GXM2">
    <property type="interactions" value="26"/>
</dbReference>
<evidence type="ECO:0000256" key="6">
    <source>
        <dbReference type="ARBA" id="ARBA00023125"/>
    </source>
</evidence>
<dbReference type="GO" id="GO:0005634">
    <property type="term" value="C:nucleus"/>
    <property type="evidence" value="ECO:0007669"/>
    <property type="project" value="UniProtKB-SubCell"/>
</dbReference>
<dbReference type="PROSITE" id="PS51050">
    <property type="entry name" value="ZF_CW"/>
    <property type="match status" value="1"/>
</dbReference>
<dbReference type="Pfam" id="PF07496">
    <property type="entry name" value="zf-CW"/>
    <property type="match status" value="1"/>
</dbReference>
<evidence type="ECO:0000256" key="3">
    <source>
        <dbReference type="ARBA" id="ARBA00022771"/>
    </source>
</evidence>
<dbReference type="GO" id="GO:0006355">
    <property type="term" value="P:regulation of DNA-templated transcription"/>
    <property type="evidence" value="ECO:0007669"/>
    <property type="project" value="UniProtKB-ARBA"/>
</dbReference>
<reference evidence="12 13" key="1">
    <citation type="journal article" date="2010" name="Nature">
        <title>Genome sequencing and analysis of the model grass Brachypodium distachyon.</title>
        <authorList>
            <consortium name="International Brachypodium Initiative"/>
        </authorList>
    </citation>
    <scope>NUCLEOTIDE SEQUENCE [LARGE SCALE GENOMIC DNA]</scope>
    <source>
        <strain evidence="12 13">Bd21</strain>
    </source>
</reference>
<dbReference type="GO" id="GO:0003677">
    <property type="term" value="F:DNA binding"/>
    <property type="evidence" value="ECO:0007669"/>
    <property type="project" value="UniProtKB-KW"/>
</dbReference>
<evidence type="ECO:0000259" key="11">
    <source>
        <dbReference type="PROSITE" id="PS51050"/>
    </source>
</evidence>
<dbReference type="STRING" id="15368.A0A0Q3GXM2"/>
<evidence type="ECO:0000313" key="13">
    <source>
        <dbReference type="EnsemblPlants" id="KQK15759"/>
    </source>
</evidence>
<evidence type="ECO:0000256" key="8">
    <source>
        <dbReference type="ARBA" id="ARBA00023242"/>
    </source>
</evidence>
<protein>
    <recommendedName>
        <fullName evidence="15">B3 domain-containing protein</fullName>
    </recommendedName>
</protein>
<dbReference type="PANTHER" id="PTHR46245">
    <property type="entry name" value="B3 DOMAIN-CONTAINING PROTEIN OS07G0563300"/>
    <property type="match status" value="1"/>
</dbReference>
<evidence type="ECO:0000256" key="5">
    <source>
        <dbReference type="ARBA" id="ARBA00023015"/>
    </source>
</evidence>
<dbReference type="Gene3D" id="2.40.330.10">
    <property type="entry name" value="DNA-binding pseudobarrel domain"/>
    <property type="match status" value="1"/>
</dbReference>
<dbReference type="InterPro" id="IPR003340">
    <property type="entry name" value="B3_DNA-bd"/>
</dbReference>
<dbReference type="OrthoDB" id="757982at2759"/>
<dbReference type="PROSITE" id="PS50863">
    <property type="entry name" value="B3"/>
    <property type="match status" value="1"/>
</dbReference>
<keyword evidence="7" id="KW-0804">Transcription</keyword>
<dbReference type="CDD" id="cd10017">
    <property type="entry name" value="B3_DNA"/>
    <property type="match status" value="1"/>
</dbReference>
<dbReference type="PANTHER" id="PTHR46245:SF10">
    <property type="entry name" value="B3 DOMAIN-CONTAINING TRANSCRIPTION FACTOR VAL3"/>
    <property type="match status" value="1"/>
</dbReference>
<evidence type="ECO:0000256" key="9">
    <source>
        <dbReference type="SAM" id="MobiDB-lite"/>
    </source>
</evidence>
<feature type="compositionally biased region" description="Basic and acidic residues" evidence="9">
    <location>
        <begin position="118"/>
        <end position="128"/>
    </location>
</feature>
<keyword evidence="5" id="KW-0805">Transcription regulation</keyword>
<dbReference type="SMART" id="SM01019">
    <property type="entry name" value="B3"/>
    <property type="match status" value="1"/>
</dbReference>
<dbReference type="EnsemblPlants" id="KQK15759">
    <property type="protein sequence ID" value="KQK15759"/>
    <property type="gene ID" value="BRADI_1g24720v3"/>
</dbReference>
<feature type="compositionally biased region" description="Basic and acidic residues" evidence="9">
    <location>
        <begin position="905"/>
        <end position="919"/>
    </location>
</feature>
<dbReference type="InterPro" id="IPR011124">
    <property type="entry name" value="Znf_CW"/>
</dbReference>
<feature type="compositionally biased region" description="Basic and acidic residues" evidence="9">
    <location>
        <begin position="345"/>
        <end position="354"/>
    </location>
</feature>
<gene>
    <name evidence="13" type="primary">LOC100839461</name>
    <name evidence="12" type="ORF">BRADI_1g24720v3</name>
</gene>
<feature type="compositionally biased region" description="Pro residues" evidence="9">
    <location>
        <begin position="1"/>
        <end position="15"/>
    </location>
</feature>
<proteinExistence type="predicted"/>
<dbReference type="FunFam" id="2.40.330.10:FF:000006">
    <property type="entry name" value="B3 domain-containing transcription repressor VAL1"/>
    <property type="match status" value="1"/>
</dbReference>
<evidence type="ECO:0000313" key="14">
    <source>
        <dbReference type="Proteomes" id="UP000008810"/>
    </source>
</evidence>
<accession>A0A0Q3GXM2</accession>
<keyword evidence="14" id="KW-1185">Reference proteome</keyword>
<keyword evidence="2" id="KW-0479">Metal-binding</keyword>
<dbReference type="InterPro" id="IPR015300">
    <property type="entry name" value="DNA-bd_pseudobarrel_sf"/>
</dbReference>
<evidence type="ECO:0000256" key="1">
    <source>
        <dbReference type="ARBA" id="ARBA00004123"/>
    </source>
</evidence>
<dbReference type="Pfam" id="PF02362">
    <property type="entry name" value="B3"/>
    <property type="match status" value="1"/>
</dbReference>
<evidence type="ECO:0000256" key="4">
    <source>
        <dbReference type="ARBA" id="ARBA00022833"/>
    </source>
</evidence>
<dbReference type="GeneID" id="100839461"/>
<sequence>MSSPAPPRPPPPSAPTPATAPTATPMSVQPPPPQPKPPPPQQPSGSSAPPPPQFHPPASHQQPQPHPAASHQQPQPHTPVSHQQPQQPHPAGSHQQQQQQPHPPSSHQQRPRICFNTHCKDPKSEGPRRRGWRLRSGDFAELCDRCYGSFEQGSFCETFHSEVAGWRNCEACGKRLHCGCIVSIHAYALLDAGGVDCILCTRKSYAAAAMAPNQMCPTPTMHMPQNVADKKDSFVKSWRPPGGPYPSQWRQNSLWSVSGIQSDLQQRLAYEFDRPSGSEKLPPGRTFIHAQEKKFDDMHDRPTTPAGMNQIIRDRHADGHGQQTSMDPAHSYALYQREGPNPNSLHDHSHHGGESDSTSARKGIISEGCSSNIVSSSFKLDSRHPLESLLKENISLLPVGVGCTITNCPPVNGRNDIVRIIPHQPTSQTPSSAASSAQKQFYSHTVIDPEYQSHFRNGKPRMDAKARSQLLPRYWPRITDKELQHLSAEYPKRTNSKSVITPLFEKMLSASDAGRIGRLVLPKKCAEAYFPPISQPEGLPLKVQDGSGKEWVFQFRFWPNNNSRMYVLEGVTPCIQSMHLQAGDIVTFSRIDPEGKLIMGFRKSTTQEQILRQEQPTKPANAAVTAPPEVNVNVARPHEVNTENKNISPVDQAAVGKVENGGVAQKEGPGTARSSPGSLKRKATSVGPKIKRFRMDNEESMELKITWEEAQELLRPPLKAPSVVIVDGHEFEEYEEPPILGRRTYFVTDQSGENHQWAQCEDCSKWRKLPVGALLPSKWTCSDNKWDPERTSCESAQEATTEELAELFPIKAGAAKKPKARIEPDSIDVSDGLDTLANLAILGEGESLPSQPTTKHPRHRPGCSCIVCIQPPSGKGPKHKQTCTCNVCMTVRRRFKTLMLRREKRLSEKDTEEPRRKEVPQTGSDPPLGSTSPTSSPQKADANPDDAEDMVVDHRMSSSPVKNQIDLNIQPEREDEQSPKSNAVGAARLPRDNPT</sequence>
<feature type="region of interest" description="Disordered" evidence="9">
    <location>
        <begin position="1"/>
        <end position="131"/>
    </location>
</feature>
<feature type="region of interest" description="Disordered" evidence="9">
    <location>
        <begin position="660"/>
        <end position="686"/>
    </location>
</feature>
<dbReference type="InterPro" id="IPR057743">
    <property type="entry name" value="Zfn_VAL1-3_N"/>
</dbReference>
<keyword evidence="3" id="KW-0863">Zinc-finger</keyword>
<keyword evidence="4" id="KW-0862">Zinc</keyword>
<evidence type="ECO:0000256" key="7">
    <source>
        <dbReference type="ARBA" id="ARBA00023163"/>
    </source>
</evidence>
<dbReference type="GO" id="GO:0008270">
    <property type="term" value="F:zinc ion binding"/>
    <property type="evidence" value="ECO:0007669"/>
    <property type="project" value="UniProtKB-KW"/>
</dbReference>
<organism evidence="12">
    <name type="scientific">Brachypodium distachyon</name>
    <name type="common">Purple false brome</name>
    <name type="synonym">Trachynia distachya</name>
    <dbReference type="NCBI Taxonomy" id="15368"/>
    <lineage>
        <taxon>Eukaryota</taxon>
        <taxon>Viridiplantae</taxon>
        <taxon>Streptophyta</taxon>
        <taxon>Embryophyta</taxon>
        <taxon>Tracheophyta</taxon>
        <taxon>Spermatophyta</taxon>
        <taxon>Magnoliopsida</taxon>
        <taxon>Liliopsida</taxon>
        <taxon>Poales</taxon>
        <taxon>Poaceae</taxon>
        <taxon>BOP clade</taxon>
        <taxon>Pooideae</taxon>
        <taxon>Stipodae</taxon>
        <taxon>Brachypodieae</taxon>
        <taxon>Brachypodium</taxon>
    </lineage>
</organism>
<reference evidence="12" key="2">
    <citation type="submission" date="2017-06" db="EMBL/GenBank/DDBJ databases">
        <title>WGS assembly of Brachypodium distachyon.</title>
        <authorList>
            <consortium name="The International Brachypodium Initiative"/>
            <person name="Lucas S."/>
            <person name="Harmon-Smith M."/>
            <person name="Lail K."/>
            <person name="Tice H."/>
            <person name="Grimwood J."/>
            <person name="Bruce D."/>
            <person name="Barry K."/>
            <person name="Shu S."/>
            <person name="Lindquist E."/>
            <person name="Wang M."/>
            <person name="Pitluck S."/>
            <person name="Vogel J.P."/>
            <person name="Garvin D.F."/>
            <person name="Mockler T.C."/>
            <person name="Schmutz J."/>
            <person name="Rokhsar D."/>
            <person name="Bevan M.W."/>
        </authorList>
    </citation>
    <scope>NUCLEOTIDE SEQUENCE</scope>
    <source>
        <strain evidence="12">Bd21</strain>
    </source>
</reference>
<dbReference type="AlphaFoldDB" id="A0A0Q3GXM2"/>
<dbReference type="Gene3D" id="3.30.40.100">
    <property type="match status" value="1"/>
</dbReference>
<feature type="compositionally biased region" description="Low complexity" evidence="9">
    <location>
        <begin position="922"/>
        <end position="937"/>
    </location>
</feature>
<dbReference type="ExpressionAtlas" id="A0A0Q3GXM2">
    <property type="expression patterns" value="baseline"/>
</dbReference>
<keyword evidence="8" id="KW-0539">Nucleus</keyword>
<dbReference type="RefSeq" id="XP_010236982.1">
    <property type="nucleotide sequence ID" value="XM_010238680.3"/>
</dbReference>
<name>A0A0Q3GXM2_BRADI</name>
<feature type="region of interest" description="Disordered" evidence="9">
    <location>
        <begin position="334"/>
        <end position="361"/>
    </location>
</feature>
<feature type="region of interest" description="Disordered" evidence="9">
    <location>
        <begin position="899"/>
        <end position="995"/>
    </location>
</feature>
<feature type="compositionally biased region" description="Low complexity" evidence="9">
    <location>
        <begin position="56"/>
        <end position="108"/>
    </location>
</feature>
<dbReference type="Gramene" id="KQK15759">
    <property type="protein sequence ID" value="KQK15759"/>
    <property type="gene ID" value="BRADI_1g24720v3"/>
</dbReference>
<feature type="domain" description="TF-B3" evidence="10">
    <location>
        <begin position="504"/>
        <end position="605"/>
    </location>
</feature>
<dbReference type="Proteomes" id="UP000008810">
    <property type="component" value="Chromosome 1"/>
</dbReference>
<dbReference type="EMBL" id="CM000880">
    <property type="protein sequence ID" value="KQK15759.1"/>
    <property type="molecule type" value="Genomic_DNA"/>
</dbReference>
<evidence type="ECO:0008006" key="15">
    <source>
        <dbReference type="Google" id="ProtNLM"/>
    </source>
</evidence>
<evidence type="ECO:0000259" key="10">
    <source>
        <dbReference type="PROSITE" id="PS50863"/>
    </source>
</evidence>
<dbReference type="KEGG" id="bdi:100839461"/>
<feature type="compositionally biased region" description="Polar residues" evidence="9">
    <location>
        <begin position="957"/>
        <end position="967"/>
    </location>
</feature>